<evidence type="ECO:0000313" key="7">
    <source>
        <dbReference type="EMBL" id="PXA70657.1"/>
    </source>
</evidence>
<evidence type="ECO:0000256" key="3">
    <source>
        <dbReference type="ARBA" id="ARBA00023163"/>
    </source>
</evidence>
<dbReference type="Gene3D" id="1.10.357.10">
    <property type="entry name" value="Tetracycline Repressor, domain 2"/>
    <property type="match status" value="1"/>
</dbReference>
<comment type="caution">
    <text evidence="7">The sequence shown here is derived from an EMBL/GenBank/DDBJ whole genome shotgun (WGS) entry which is preliminary data.</text>
</comment>
<organism evidence="7 8">
    <name type="scientific">Cryobacterium arcticum</name>
    <dbReference type="NCBI Taxonomy" id="670052"/>
    <lineage>
        <taxon>Bacteria</taxon>
        <taxon>Bacillati</taxon>
        <taxon>Actinomycetota</taxon>
        <taxon>Actinomycetes</taxon>
        <taxon>Micrococcales</taxon>
        <taxon>Microbacteriaceae</taxon>
        <taxon>Cryobacterium</taxon>
    </lineage>
</organism>
<dbReference type="GO" id="GO:0003677">
    <property type="term" value="F:DNA binding"/>
    <property type="evidence" value="ECO:0007669"/>
    <property type="project" value="UniProtKB-UniRule"/>
</dbReference>
<dbReference type="PRINTS" id="PR00455">
    <property type="entry name" value="HTHTETR"/>
</dbReference>
<evidence type="ECO:0000256" key="2">
    <source>
        <dbReference type="ARBA" id="ARBA00023125"/>
    </source>
</evidence>
<feature type="domain" description="HTH tetR-type" evidence="6">
    <location>
        <begin position="19"/>
        <end position="79"/>
    </location>
</feature>
<sequence length="233" mass="25178">MNSTSAPEPAQPTERIPAAERREQILAAASRVFGERGYSGATTDQVARVAGISQPYVVRMFGTKENLFLEVLARALDRLVTSFRQIIQEPREAGPAATELLASRLGAAYVDLIEDRGILLSLMQAFISGHNPVIGAKARAGFLEIYRMLRDEAGFPPDTIREFLADGMLFNTLLAIRLPDIFHEDPAAAELMRCTFRGKLDVVLDATAAESTDADAAPAPPAAGHVDAAKDDK</sequence>
<reference evidence="7 8" key="1">
    <citation type="submission" date="2018-05" db="EMBL/GenBank/DDBJ databases">
        <title>Genetic diversity of glacier-inhabiting Cryobacterium bacteria in China and description of Cryobacterium mengkeensis sp. nov. and Arthrobacter glacialis sp. nov.</title>
        <authorList>
            <person name="Liu Q."/>
            <person name="Xin Y.-H."/>
        </authorList>
    </citation>
    <scope>NUCLEOTIDE SEQUENCE [LARGE SCALE GENOMIC DNA]</scope>
    <source>
        <strain evidence="7 8">SK-1</strain>
    </source>
</reference>
<feature type="compositionally biased region" description="Low complexity" evidence="5">
    <location>
        <begin position="211"/>
        <end position="226"/>
    </location>
</feature>
<dbReference type="PANTHER" id="PTHR47506:SF1">
    <property type="entry name" value="HTH-TYPE TRANSCRIPTIONAL REGULATOR YJDC"/>
    <property type="match status" value="1"/>
</dbReference>
<feature type="DNA-binding region" description="H-T-H motif" evidence="4">
    <location>
        <begin position="42"/>
        <end position="61"/>
    </location>
</feature>
<dbReference type="SUPFAM" id="SSF46689">
    <property type="entry name" value="Homeodomain-like"/>
    <property type="match status" value="1"/>
</dbReference>
<keyword evidence="3" id="KW-0804">Transcription</keyword>
<keyword evidence="8" id="KW-1185">Reference proteome</keyword>
<proteinExistence type="predicted"/>
<dbReference type="EMBL" id="QHLY01000007">
    <property type="protein sequence ID" value="PXA70657.1"/>
    <property type="molecule type" value="Genomic_DNA"/>
</dbReference>
<dbReference type="InterPro" id="IPR001647">
    <property type="entry name" value="HTH_TetR"/>
</dbReference>
<gene>
    <name evidence="7" type="ORF">CTB96_06100</name>
</gene>
<dbReference type="PROSITE" id="PS50977">
    <property type="entry name" value="HTH_TETR_2"/>
    <property type="match status" value="1"/>
</dbReference>
<dbReference type="InterPro" id="IPR009057">
    <property type="entry name" value="Homeodomain-like_sf"/>
</dbReference>
<evidence type="ECO:0000256" key="5">
    <source>
        <dbReference type="SAM" id="MobiDB-lite"/>
    </source>
</evidence>
<evidence type="ECO:0000313" key="8">
    <source>
        <dbReference type="Proteomes" id="UP000246722"/>
    </source>
</evidence>
<evidence type="ECO:0000259" key="6">
    <source>
        <dbReference type="PROSITE" id="PS50977"/>
    </source>
</evidence>
<dbReference type="Pfam" id="PF00440">
    <property type="entry name" value="TetR_N"/>
    <property type="match status" value="1"/>
</dbReference>
<evidence type="ECO:0000256" key="4">
    <source>
        <dbReference type="PROSITE-ProRule" id="PRU00335"/>
    </source>
</evidence>
<dbReference type="PANTHER" id="PTHR47506">
    <property type="entry name" value="TRANSCRIPTIONAL REGULATORY PROTEIN"/>
    <property type="match status" value="1"/>
</dbReference>
<keyword evidence="1" id="KW-0805">Transcription regulation</keyword>
<dbReference type="RefSeq" id="WP_110126038.1">
    <property type="nucleotide sequence ID" value="NZ_QHLY01000007.1"/>
</dbReference>
<evidence type="ECO:0000256" key="1">
    <source>
        <dbReference type="ARBA" id="ARBA00023015"/>
    </source>
</evidence>
<dbReference type="OrthoDB" id="3691941at2"/>
<feature type="region of interest" description="Disordered" evidence="5">
    <location>
        <begin position="211"/>
        <end position="233"/>
    </location>
</feature>
<protein>
    <submittedName>
        <fullName evidence="7">TetR/AcrR family transcriptional regulator</fullName>
    </submittedName>
</protein>
<keyword evidence="2 4" id="KW-0238">DNA-binding</keyword>
<dbReference type="Proteomes" id="UP000246722">
    <property type="component" value="Unassembled WGS sequence"/>
</dbReference>
<name>A0A317ZTS1_9MICO</name>
<dbReference type="AlphaFoldDB" id="A0A317ZTS1"/>
<accession>A0A317ZTS1</accession>